<dbReference type="Gene3D" id="1.25.10.10">
    <property type="entry name" value="Leucine-rich Repeat Variant"/>
    <property type="match status" value="4"/>
</dbReference>
<comment type="caution">
    <text evidence="1">The sequence shown here is derived from an EMBL/GenBank/DDBJ whole genome shotgun (WGS) entry which is preliminary data.</text>
</comment>
<sequence length="776" mass="85500">MDEFDNEGLSHIHHAAFSGYQKSISRFVRTNQEQLELLTKDGKRNTPLLLACSNGQLDAVRFLVELGANLVAFNASGFGVIELSAYSGHLHVLEYFLELDSPDVNVYISLVRALDNLKGTHLQVAALQSLSELSTPERLGTVLNSGAIEGVVKVLASPASEEDVVINCLMFFDKVIKISKEAHELMRHDNSVKALVGQLSSENKQIYSLGVKILAELAREHPPTVEKITNNDGIDALVKILRKNTLNNSILLDVLKTLALFCEVRPKTQDVFAAVEKGFATLTSLLKECKKRKVLACVSRTIALLVEANERNQDLFVNEDGIPCLVQILLKSRSQEAQMAAVLAIKAIANNGSVANQELLQRKGCVKVLTKLLREGPRHDEVRQLLGEALWAIAGADVPQRYSIAKHIEALVVLAEDINSNQDEIVAASATQFMIRLIGKQNTPEPTVLSIFRTLRAICIQTGFRSHVKGQGAIMADSGIKFLVRYFVHSRKEATQAEAAYTLACVALGNQDTNSAVVDMFEFSRLTDLMSHENKSAQLIAAHALALFAFNNTHNQKCIASAGGLMYSMFKLLLDSSDHKTQAKAAFQTVVLSRIFPDEDQANTSAVGIQMLVTLLQQDDEELQAMCSNFIAGLSHTRPGIPAAFVSIGAIQVLAERLTSQSDKVRCCSAIALGYLSIDKSGQRQLLNVCRSQPPLYRILCSYAKNVKLSQEFIERWKHYQRLSCLPPINQSVFLVNQSDMDETYTIGSYFNETFNEGSEDSMSEVSEKNLPFPLS</sequence>
<dbReference type="GO" id="GO:0000221">
    <property type="term" value="C:vacuolar proton-transporting V-type ATPase, V1 domain"/>
    <property type="evidence" value="ECO:0007669"/>
    <property type="project" value="InterPro"/>
</dbReference>
<organism evidence="1 2">
    <name type="scientific">Paramuricea clavata</name>
    <name type="common">Red gorgonian</name>
    <name type="synonym">Violescent sea-whip</name>
    <dbReference type="NCBI Taxonomy" id="317549"/>
    <lineage>
        <taxon>Eukaryota</taxon>
        <taxon>Metazoa</taxon>
        <taxon>Cnidaria</taxon>
        <taxon>Anthozoa</taxon>
        <taxon>Octocorallia</taxon>
        <taxon>Malacalcyonacea</taxon>
        <taxon>Plexauridae</taxon>
        <taxon>Paramuricea</taxon>
    </lineage>
</organism>
<keyword evidence="2" id="KW-1185">Reference proteome</keyword>
<dbReference type="SUPFAM" id="SSF48403">
    <property type="entry name" value="Ankyrin repeat"/>
    <property type="match status" value="1"/>
</dbReference>
<evidence type="ECO:0000313" key="1">
    <source>
        <dbReference type="EMBL" id="CAB3984950.1"/>
    </source>
</evidence>
<dbReference type="Proteomes" id="UP001152795">
    <property type="component" value="Unassembled WGS sequence"/>
</dbReference>
<evidence type="ECO:0000313" key="2">
    <source>
        <dbReference type="Proteomes" id="UP001152795"/>
    </source>
</evidence>
<dbReference type="InterPro" id="IPR043379">
    <property type="entry name" value="ANKAR"/>
</dbReference>
<dbReference type="InterPro" id="IPR011989">
    <property type="entry name" value="ARM-like"/>
</dbReference>
<dbReference type="InterPro" id="IPR036770">
    <property type="entry name" value="Ankyrin_rpt-contain_sf"/>
</dbReference>
<dbReference type="SUPFAM" id="SSF48371">
    <property type="entry name" value="ARM repeat"/>
    <property type="match status" value="2"/>
</dbReference>
<dbReference type="InterPro" id="IPR002110">
    <property type="entry name" value="Ankyrin_rpt"/>
</dbReference>
<dbReference type="SMART" id="SM00185">
    <property type="entry name" value="ARM"/>
    <property type="match status" value="7"/>
</dbReference>
<dbReference type="Gene3D" id="1.25.40.20">
    <property type="entry name" value="Ankyrin repeat-containing domain"/>
    <property type="match status" value="1"/>
</dbReference>
<proteinExistence type="predicted"/>
<reference evidence="1" key="1">
    <citation type="submission" date="2020-04" db="EMBL/GenBank/DDBJ databases">
        <authorList>
            <person name="Alioto T."/>
            <person name="Alioto T."/>
            <person name="Gomez Garrido J."/>
        </authorList>
    </citation>
    <scope>NUCLEOTIDE SEQUENCE</scope>
    <source>
        <strain evidence="1">A484AB</strain>
    </source>
</reference>
<dbReference type="PANTHER" id="PTHR46464">
    <property type="entry name" value="ANK_REP_REGION DOMAIN-CONTAINING PROTEIN"/>
    <property type="match status" value="1"/>
</dbReference>
<dbReference type="GO" id="GO:0046961">
    <property type="term" value="F:proton-transporting ATPase activity, rotational mechanism"/>
    <property type="evidence" value="ECO:0007669"/>
    <property type="project" value="InterPro"/>
</dbReference>
<dbReference type="PANTHER" id="PTHR46464:SF2">
    <property type="entry name" value="ANKYRIN AND ARMADILLO REPEAT-CONTAINING PROTEIN"/>
    <property type="match status" value="1"/>
</dbReference>
<protein>
    <submittedName>
        <fullName evidence="1">Ankyrin and armadillo repeat-containing -like</fullName>
    </submittedName>
</protein>
<dbReference type="SMART" id="SM00248">
    <property type="entry name" value="ANK"/>
    <property type="match status" value="3"/>
</dbReference>
<dbReference type="InterPro" id="IPR000225">
    <property type="entry name" value="Armadillo"/>
</dbReference>
<dbReference type="AlphaFoldDB" id="A0A7D9DHI6"/>
<dbReference type="Pfam" id="PF12796">
    <property type="entry name" value="Ank_2"/>
    <property type="match status" value="1"/>
</dbReference>
<name>A0A7D9DHI6_PARCT</name>
<dbReference type="Pfam" id="PF03224">
    <property type="entry name" value="V-ATPase_H_N"/>
    <property type="match status" value="1"/>
</dbReference>
<dbReference type="OrthoDB" id="1683831at2759"/>
<dbReference type="PROSITE" id="PS50297">
    <property type="entry name" value="ANK_REP_REGION"/>
    <property type="match status" value="1"/>
</dbReference>
<dbReference type="PROSITE" id="PS50088">
    <property type="entry name" value="ANK_REPEAT"/>
    <property type="match status" value="1"/>
</dbReference>
<accession>A0A7D9DHI6</accession>
<dbReference type="InterPro" id="IPR016024">
    <property type="entry name" value="ARM-type_fold"/>
</dbReference>
<dbReference type="EMBL" id="CACRXK020000806">
    <property type="protein sequence ID" value="CAB3984950.1"/>
    <property type="molecule type" value="Genomic_DNA"/>
</dbReference>
<gene>
    <name evidence="1" type="ORF">PACLA_8A029380</name>
</gene>
<dbReference type="InterPro" id="IPR004908">
    <property type="entry name" value="ATPase_V1-cplx_hsu"/>
</dbReference>